<sequence>MVAVACVAVVVVGAGLAPGTGLASDARGSAVIGGVVFGALAVQDAWRWWRRGTRTFVGLVVELRRSFFDPTYGERHEDHAMGRMWHSTAEALSAHVAWLCTRDGMTDVCIDDSAEDPQCADVFATTADGMPLLVRVNGWTPANKPTAVGGAKMRRLADDAARHDLDGAKYAYVVAEFKGNAFTAPARRTAKQYGITMLTVEDLGHWEIGSAPPALGVAL</sequence>
<evidence type="ECO:0000313" key="1">
    <source>
        <dbReference type="EMBL" id="GAA4990031.1"/>
    </source>
</evidence>
<protein>
    <recommendedName>
        <fullName evidence="3">Restriction endonuclease</fullName>
    </recommendedName>
</protein>
<evidence type="ECO:0000313" key="2">
    <source>
        <dbReference type="Proteomes" id="UP001500466"/>
    </source>
</evidence>
<evidence type="ECO:0008006" key="3">
    <source>
        <dbReference type="Google" id="ProtNLM"/>
    </source>
</evidence>
<organism evidence="1 2">
    <name type="scientific">Yinghuangia aomiensis</name>
    <dbReference type="NCBI Taxonomy" id="676205"/>
    <lineage>
        <taxon>Bacteria</taxon>
        <taxon>Bacillati</taxon>
        <taxon>Actinomycetota</taxon>
        <taxon>Actinomycetes</taxon>
        <taxon>Kitasatosporales</taxon>
        <taxon>Streptomycetaceae</taxon>
        <taxon>Yinghuangia</taxon>
    </lineage>
</organism>
<dbReference type="Proteomes" id="UP001500466">
    <property type="component" value="Unassembled WGS sequence"/>
</dbReference>
<keyword evidence="2" id="KW-1185">Reference proteome</keyword>
<gene>
    <name evidence="1" type="ORF">GCM10023205_71620</name>
</gene>
<reference evidence="2" key="1">
    <citation type="journal article" date="2019" name="Int. J. Syst. Evol. Microbiol.">
        <title>The Global Catalogue of Microorganisms (GCM) 10K type strain sequencing project: providing services to taxonomists for standard genome sequencing and annotation.</title>
        <authorList>
            <consortium name="The Broad Institute Genomics Platform"/>
            <consortium name="The Broad Institute Genome Sequencing Center for Infectious Disease"/>
            <person name="Wu L."/>
            <person name="Ma J."/>
        </authorList>
    </citation>
    <scope>NUCLEOTIDE SEQUENCE [LARGE SCALE GENOMIC DNA]</scope>
    <source>
        <strain evidence="2">JCM 17986</strain>
    </source>
</reference>
<comment type="caution">
    <text evidence="1">The sequence shown here is derived from an EMBL/GenBank/DDBJ whole genome shotgun (WGS) entry which is preliminary data.</text>
</comment>
<proteinExistence type="predicted"/>
<accession>A0ABP9I7T3</accession>
<dbReference type="EMBL" id="BAABHS010000038">
    <property type="protein sequence ID" value="GAA4990031.1"/>
    <property type="molecule type" value="Genomic_DNA"/>
</dbReference>
<name>A0ABP9I7T3_9ACTN</name>